<reference evidence="1" key="1">
    <citation type="journal article" date="2021" name="bioRxiv">
        <title>Whole Genome Assembly and Annotation of Northern Wild Rice, Zizania palustris L., Supports a Whole Genome Duplication in the Zizania Genus.</title>
        <authorList>
            <person name="Haas M."/>
            <person name="Kono T."/>
            <person name="Macchietto M."/>
            <person name="Millas R."/>
            <person name="McGilp L."/>
            <person name="Shao M."/>
            <person name="Duquette J."/>
            <person name="Hirsch C.N."/>
            <person name="Kimball J."/>
        </authorList>
    </citation>
    <scope>NUCLEOTIDE SEQUENCE</scope>
    <source>
        <tissue evidence="1">Fresh leaf tissue</tissue>
    </source>
</reference>
<dbReference type="Proteomes" id="UP000729402">
    <property type="component" value="Unassembled WGS sequence"/>
</dbReference>
<gene>
    <name evidence="1" type="ORF">GUJ93_ZPchr0001g30532</name>
</gene>
<protein>
    <submittedName>
        <fullName evidence="1">Uncharacterized protein</fullName>
    </submittedName>
</protein>
<proteinExistence type="predicted"/>
<name>A0A8J5S1S1_ZIZPA</name>
<evidence type="ECO:0000313" key="1">
    <source>
        <dbReference type="EMBL" id="KAG8053350.1"/>
    </source>
</evidence>
<reference evidence="1" key="2">
    <citation type="submission" date="2021-02" db="EMBL/GenBank/DDBJ databases">
        <authorList>
            <person name="Kimball J.A."/>
            <person name="Haas M.W."/>
            <person name="Macchietto M."/>
            <person name="Kono T."/>
            <person name="Duquette J."/>
            <person name="Shao M."/>
        </authorList>
    </citation>
    <scope>NUCLEOTIDE SEQUENCE</scope>
    <source>
        <tissue evidence="1">Fresh leaf tissue</tissue>
    </source>
</reference>
<organism evidence="1 2">
    <name type="scientific">Zizania palustris</name>
    <name type="common">Northern wild rice</name>
    <dbReference type="NCBI Taxonomy" id="103762"/>
    <lineage>
        <taxon>Eukaryota</taxon>
        <taxon>Viridiplantae</taxon>
        <taxon>Streptophyta</taxon>
        <taxon>Embryophyta</taxon>
        <taxon>Tracheophyta</taxon>
        <taxon>Spermatophyta</taxon>
        <taxon>Magnoliopsida</taxon>
        <taxon>Liliopsida</taxon>
        <taxon>Poales</taxon>
        <taxon>Poaceae</taxon>
        <taxon>BOP clade</taxon>
        <taxon>Oryzoideae</taxon>
        <taxon>Oryzeae</taxon>
        <taxon>Zizaniinae</taxon>
        <taxon>Zizania</taxon>
    </lineage>
</organism>
<evidence type="ECO:0000313" key="2">
    <source>
        <dbReference type="Proteomes" id="UP000729402"/>
    </source>
</evidence>
<dbReference type="EMBL" id="JAAALK010000288">
    <property type="protein sequence ID" value="KAG8053350.1"/>
    <property type="molecule type" value="Genomic_DNA"/>
</dbReference>
<accession>A0A8J5S1S1</accession>
<dbReference type="AlphaFoldDB" id="A0A8J5S1S1"/>
<sequence>MRPCEYLTDCSTRLRAFPNSGQFSFAALGLLWRQIHPPSLPIPGKSLPFLALSDPPVWC</sequence>
<comment type="caution">
    <text evidence="1">The sequence shown here is derived from an EMBL/GenBank/DDBJ whole genome shotgun (WGS) entry which is preliminary data.</text>
</comment>
<keyword evidence="2" id="KW-1185">Reference proteome</keyword>